<dbReference type="GO" id="GO:0003677">
    <property type="term" value="F:DNA binding"/>
    <property type="evidence" value="ECO:0007669"/>
    <property type="project" value="UniProtKB-KW"/>
</dbReference>
<evidence type="ECO:0000256" key="3">
    <source>
        <dbReference type="ARBA" id="ARBA00023125"/>
    </source>
</evidence>
<dbReference type="SMART" id="SM00521">
    <property type="entry name" value="CBF"/>
    <property type="match status" value="1"/>
</dbReference>
<feature type="compositionally biased region" description="Gly residues" evidence="7">
    <location>
        <begin position="1"/>
        <end position="10"/>
    </location>
</feature>
<dbReference type="Gene3D" id="6.10.250.2430">
    <property type="match status" value="1"/>
</dbReference>
<comment type="similarity">
    <text evidence="6">Belongs to the NFYA/HAP2 subunit family.</text>
</comment>
<evidence type="ECO:0000256" key="1">
    <source>
        <dbReference type="ARBA" id="ARBA00004123"/>
    </source>
</evidence>
<dbReference type="Gramene" id="AET6Gv20824200.4">
    <property type="protein sequence ID" value="AET6Gv20824200.4"/>
    <property type="gene ID" value="AET6Gv20824200"/>
</dbReference>
<accession>A0A453PRB9</accession>
<evidence type="ECO:0000256" key="4">
    <source>
        <dbReference type="ARBA" id="ARBA00023163"/>
    </source>
</evidence>
<reference evidence="8" key="5">
    <citation type="journal article" date="2021" name="G3 (Bethesda)">
        <title>Aegilops tauschii genome assembly Aet v5.0 features greater sequence contiguity and improved annotation.</title>
        <authorList>
            <person name="Wang L."/>
            <person name="Zhu T."/>
            <person name="Rodriguez J.C."/>
            <person name="Deal K.R."/>
            <person name="Dubcovsky J."/>
            <person name="McGuire P.E."/>
            <person name="Lux T."/>
            <person name="Spannagl M."/>
            <person name="Mayer K.F.X."/>
            <person name="Baldrich P."/>
            <person name="Meyers B.C."/>
            <person name="Huo N."/>
            <person name="Gu Y.Q."/>
            <person name="Zhou H."/>
            <person name="Devos K.M."/>
            <person name="Bennetzen J.L."/>
            <person name="Unver T."/>
            <person name="Budak H."/>
            <person name="Gulick P.J."/>
            <person name="Galiba G."/>
            <person name="Kalapos B."/>
            <person name="Nelson D.R."/>
            <person name="Li P."/>
            <person name="You F.M."/>
            <person name="Luo M.C."/>
            <person name="Dvorak J."/>
        </authorList>
    </citation>
    <scope>NUCLEOTIDE SEQUENCE [LARGE SCALE GENOMIC DNA]</scope>
    <source>
        <strain evidence="8">cv. AL8/78</strain>
    </source>
</reference>
<dbReference type="Proteomes" id="UP000015105">
    <property type="component" value="Chromosome 6D"/>
</dbReference>
<organism evidence="8 9">
    <name type="scientific">Aegilops tauschii subsp. strangulata</name>
    <name type="common">Goatgrass</name>
    <dbReference type="NCBI Taxonomy" id="200361"/>
    <lineage>
        <taxon>Eukaryota</taxon>
        <taxon>Viridiplantae</taxon>
        <taxon>Streptophyta</taxon>
        <taxon>Embryophyta</taxon>
        <taxon>Tracheophyta</taxon>
        <taxon>Spermatophyta</taxon>
        <taxon>Magnoliopsida</taxon>
        <taxon>Liliopsida</taxon>
        <taxon>Poales</taxon>
        <taxon>Poaceae</taxon>
        <taxon>BOP clade</taxon>
        <taxon>Pooideae</taxon>
        <taxon>Triticodae</taxon>
        <taxon>Triticeae</taxon>
        <taxon>Triticinae</taxon>
        <taxon>Aegilops</taxon>
    </lineage>
</organism>
<comment type="subunit">
    <text evidence="6">Heterotrimer.</text>
</comment>
<feature type="region of interest" description="Disordered" evidence="7">
    <location>
        <begin position="1"/>
        <end position="49"/>
    </location>
</feature>
<dbReference type="InterPro" id="IPR001289">
    <property type="entry name" value="NFYA"/>
</dbReference>
<dbReference type="PANTHER" id="PTHR12632">
    <property type="entry name" value="TRANSCRIPTION FACTOR NF-Y ALPHA-RELATED"/>
    <property type="match status" value="1"/>
</dbReference>
<reference evidence="8" key="4">
    <citation type="submission" date="2019-03" db="UniProtKB">
        <authorList>
            <consortium name="EnsemblPlants"/>
        </authorList>
    </citation>
    <scope>IDENTIFICATION</scope>
</reference>
<keyword evidence="2 6" id="KW-0805">Transcription regulation</keyword>
<evidence type="ECO:0000313" key="9">
    <source>
        <dbReference type="Proteomes" id="UP000015105"/>
    </source>
</evidence>
<protein>
    <recommendedName>
        <fullName evidence="6">Nuclear transcription factor Y subunit</fullName>
    </recommendedName>
</protein>
<comment type="subcellular location">
    <subcellularLocation>
        <location evidence="1 6">Nucleus</location>
    </subcellularLocation>
</comment>
<comment type="function">
    <text evidence="6">Component of the sequence-specific heterotrimeric transcription factor (NF-Y) which specifically recognizes a 5'-CCAAT-3' box motif found in the promoters of its target genes.</text>
</comment>
<evidence type="ECO:0000256" key="5">
    <source>
        <dbReference type="ARBA" id="ARBA00023242"/>
    </source>
</evidence>
<evidence type="ECO:0000256" key="7">
    <source>
        <dbReference type="SAM" id="MobiDB-lite"/>
    </source>
</evidence>
<reference evidence="9" key="1">
    <citation type="journal article" date="2014" name="Science">
        <title>Ancient hybridizations among the ancestral genomes of bread wheat.</title>
        <authorList>
            <consortium name="International Wheat Genome Sequencing Consortium,"/>
            <person name="Marcussen T."/>
            <person name="Sandve S.R."/>
            <person name="Heier L."/>
            <person name="Spannagl M."/>
            <person name="Pfeifer M."/>
            <person name="Jakobsen K.S."/>
            <person name="Wulff B.B."/>
            <person name="Steuernagel B."/>
            <person name="Mayer K.F."/>
            <person name="Olsen O.A."/>
        </authorList>
    </citation>
    <scope>NUCLEOTIDE SEQUENCE [LARGE SCALE GENOMIC DNA]</scope>
    <source>
        <strain evidence="9">cv. AL8/78</strain>
    </source>
</reference>
<feature type="compositionally biased region" description="Polar residues" evidence="7">
    <location>
        <begin position="168"/>
        <end position="180"/>
    </location>
</feature>
<keyword evidence="9" id="KW-1185">Reference proteome</keyword>
<name>A0A453PRB9_AEGTS</name>
<reference evidence="9" key="2">
    <citation type="journal article" date="2017" name="Nat. Plants">
        <title>The Aegilops tauschii genome reveals multiple impacts of transposons.</title>
        <authorList>
            <person name="Zhao G."/>
            <person name="Zou C."/>
            <person name="Li K."/>
            <person name="Wang K."/>
            <person name="Li T."/>
            <person name="Gao L."/>
            <person name="Zhang X."/>
            <person name="Wang H."/>
            <person name="Yang Z."/>
            <person name="Liu X."/>
            <person name="Jiang W."/>
            <person name="Mao L."/>
            <person name="Kong X."/>
            <person name="Jiao Y."/>
            <person name="Jia J."/>
        </authorList>
    </citation>
    <scope>NUCLEOTIDE SEQUENCE [LARGE SCALE GENOMIC DNA]</scope>
    <source>
        <strain evidence="9">cv. AL8/78</strain>
    </source>
</reference>
<dbReference type="PROSITE" id="PS51152">
    <property type="entry name" value="NFYA_HAP2_2"/>
    <property type="match status" value="1"/>
</dbReference>
<dbReference type="Pfam" id="PF02045">
    <property type="entry name" value="CBFB_NFYA"/>
    <property type="match status" value="1"/>
</dbReference>
<proteinExistence type="inferred from homology"/>
<keyword evidence="3 6" id="KW-0238">DNA-binding</keyword>
<sequence length="226" mass="24273">EGAQRDGGGKLASRGRTHRERAAGGRRRVGAMLLPSSSSSSYDPKGDSFGKSVDDHMRSTLTFGDKHSVFASQNTDYGHPMACISYPFNDSGSVWAAYGSRAMPYLHESRHLHAMKRARGSGGRFLNSKQLKQQQQQSGSACTKAIADGANSLGSTHLRLGSGAAGDRSNSASKAMSSQENSKRVAAPAPAFTMIQAARKDDDFFHHHGHHLSFSGHFGQSSDRYT</sequence>
<feature type="region of interest" description="Disordered" evidence="7">
    <location>
        <begin position="157"/>
        <end position="189"/>
    </location>
</feature>
<evidence type="ECO:0000256" key="2">
    <source>
        <dbReference type="ARBA" id="ARBA00023015"/>
    </source>
</evidence>
<reference evidence="8" key="3">
    <citation type="journal article" date="2017" name="Nature">
        <title>Genome sequence of the progenitor of the wheat D genome Aegilops tauschii.</title>
        <authorList>
            <person name="Luo M.C."/>
            <person name="Gu Y.Q."/>
            <person name="Puiu D."/>
            <person name="Wang H."/>
            <person name="Twardziok S.O."/>
            <person name="Deal K.R."/>
            <person name="Huo N."/>
            <person name="Zhu T."/>
            <person name="Wang L."/>
            <person name="Wang Y."/>
            <person name="McGuire P.E."/>
            <person name="Liu S."/>
            <person name="Long H."/>
            <person name="Ramasamy R.K."/>
            <person name="Rodriguez J.C."/>
            <person name="Van S.L."/>
            <person name="Yuan L."/>
            <person name="Wang Z."/>
            <person name="Xia Z."/>
            <person name="Xiao L."/>
            <person name="Anderson O.D."/>
            <person name="Ouyang S."/>
            <person name="Liang Y."/>
            <person name="Zimin A.V."/>
            <person name="Pertea G."/>
            <person name="Qi P."/>
            <person name="Bennetzen J.L."/>
            <person name="Dai X."/>
            <person name="Dawson M.W."/>
            <person name="Muller H.G."/>
            <person name="Kugler K."/>
            <person name="Rivarola-Duarte L."/>
            <person name="Spannagl M."/>
            <person name="Mayer K.F.X."/>
            <person name="Lu F.H."/>
            <person name="Bevan M.W."/>
            <person name="Leroy P."/>
            <person name="Li P."/>
            <person name="You F.M."/>
            <person name="Sun Q."/>
            <person name="Liu Z."/>
            <person name="Lyons E."/>
            <person name="Wicker T."/>
            <person name="Salzberg S.L."/>
            <person name="Devos K.M."/>
            <person name="Dvorak J."/>
        </authorList>
    </citation>
    <scope>NUCLEOTIDE SEQUENCE [LARGE SCALE GENOMIC DNA]</scope>
    <source>
        <strain evidence="8">cv. AL8/78</strain>
    </source>
</reference>
<evidence type="ECO:0000313" key="8">
    <source>
        <dbReference type="EnsemblPlants" id="AET6Gv20824200.4"/>
    </source>
</evidence>
<keyword evidence="5 6" id="KW-0539">Nucleus</keyword>
<keyword evidence="4 6" id="KW-0804">Transcription</keyword>
<dbReference type="AlphaFoldDB" id="A0A453PRB9"/>
<feature type="compositionally biased region" description="Basic residues" evidence="7">
    <location>
        <begin position="13"/>
        <end position="29"/>
    </location>
</feature>
<dbReference type="GO" id="GO:0005634">
    <property type="term" value="C:nucleus"/>
    <property type="evidence" value="ECO:0007669"/>
    <property type="project" value="UniProtKB-SubCell"/>
</dbReference>
<dbReference type="EnsemblPlants" id="AET6Gv20824200.4">
    <property type="protein sequence ID" value="AET6Gv20824200.4"/>
    <property type="gene ID" value="AET6Gv20824200"/>
</dbReference>
<evidence type="ECO:0000256" key="6">
    <source>
        <dbReference type="RuleBase" id="RU367155"/>
    </source>
</evidence>
<dbReference type="GO" id="GO:0003700">
    <property type="term" value="F:DNA-binding transcription factor activity"/>
    <property type="evidence" value="ECO:0007669"/>
    <property type="project" value="UniProtKB-UniRule"/>
</dbReference>